<evidence type="ECO:0000256" key="5">
    <source>
        <dbReference type="ARBA" id="ARBA00023136"/>
    </source>
</evidence>
<sequence length="330" mass="38545">MAKIDYNCLYFGLELTEAMNNYFKYVIGMVTAFASHGDSWCSAGMHRSIWKCYQALAVRNGTYLGLLDRSSAAAAMRRVLKIFVLIVVTSVVVQYKALHTLLPGTRWQYFLMYNIYPVTLSYMRHVFHLLHIKLMCANLRQLHVKLEHLRRTVDDSLKVENITLNPRKHEAAVLTTLDRLEDCRSIYTELWHANEGINELFGFSQAFNVACSFVQIAFDLYWVRAMWISGDPDLDLQMLLSVPTPVVVGFLMHTTRKYHLTVESVKQAVLEMPYMHDERMVQLCGYFLGQMQRFRFRLTARNIFDFDNTLLPKFVFVIITYMIIFIEINR</sequence>
<accession>A0A182J007</accession>
<comment type="function">
    <text evidence="6">Gustatory receptor which mediates acceptance or avoidance behavior, depending on its substrates.</text>
</comment>
<name>A0A182J007_ANOAO</name>
<dbReference type="VEuPathDB" id="VectorBase:AATE008741"/>
<organism evidence="7">
    <name type="scientific">Anopheles atroparvus</name>
    <name type="common">European mosquito</name>
    <dbReference type="NCBI Taxonomy" id="41427"/>
    <lineage>
        <taxon>Eukaryota</taxon>
        <taxon>Metazoa</taxon>
        <taxon>Ecdysozoa</taxon>
        <taxon>Arthropoda</taxon>
        <taxon>Hexapoda</taxon>
        <taxon>Insecta</taxon>
        <taxon>Pterygota</taxon>
        <taxon>Neoptera</taxon>
        <taxon>Endopterygota</taxon>
        <taxon>Diptera</taxon>
        <taxon>Nematocera</taxon>
        <taxon>Culicoidea</taxon>
        <taxon>Culicidae</taxon>
        <taxon>Anophelinae</taxon>
        <taxon>Anopheles</taxon>
    </lineage>
</organism>
<dbReference type="InterPro" id="IPR013604">
    <property type="entry name" value="7TM_chemorcpt"/>
</dbReference>
<feature type="transmembrane region" description="Helical" evidence="6">
    <location>
        <begin position="310"/>
        <end position="328"/>
    </location>
</feature>
<feature type="transmembrane region" description="Helical" evidence="6">
    <location>
        <begin position="79"/>
        <end position="98"/>
    </location>
</feature>
<evidence type="ECO:0000256" key="6">
    <source>
        <dbReference type="RuleBase" id="RU363108"/>
    </source>
</evidence>
<keyword evidence="3 6" id="KW-0812">Transmembrane</keyword>
<dbReference type="Pfam" id="PF08395">
    <property type="entry name" value="7tm_7"/>
    <property type="match status" value="1"/>
</dbReference>
<comment type="similarity">
    <text evidence="6">Belongs to the insect chemoreceptor superfamily. Gustatory receptor (GR) family.</text>
</comment>
<dbReference type="GO" id="GO:0050909">
    <property type="term" value="P:sensory perception of taste"/>
    <property type="evidence" value="ECO:0007669"/>
    <property type="project" value="InterPro"/>
</dbReference>
<keyword evidence="6" id="KW-0807">Transducer</keyword>
<evidence type="ECO:0000313" key="7">
    <source>
        <dbReference type="EnsemblMetazoa" id="AATE008741-PA.1"/>
    </source>
</evidence>
<keyword evidence="2 6" id="KW-1003">Cell membrane</keyword>
<evidence type="ECO:0000256" key="2">
    <source>
        <dbReference type="ARBA" id="ARBA00022475"/>
    </source>
</evidence>
<dbReference type="AlphaFoldDB" id="A0A182J007"/>
<keyword evidence="4 6" id="KW-1133">Transmembrane helix</keyword>
<keyword evidence="5 6" id="KW-0472">Membrane</keyword>
<proteinExistence type="inferred from homology"/>
<reference evidence="7" key="1">
    <citation type="submission" date="2022-08" db="UniProtKB">
        <authorList>
            <consortium name="EnsemblMetazoa"/>
        </authorList>
    </citation>
    <scope>IDENTIFICATION</scope>
    <source>
        <strain evidence="7">EBRO</strain>
    </source>
</reference>
<comment type="subcellular location">
    <subcellularLocation>
        <location evidence="1 6">Cell membrane</location>
        <topology evidence="1 6">Multi-pass membrane protein</topology>
    </subcellularLocation>
</comment>
<protein>
    <recommendedName>
        <fullName evidence="6">Gustatory receptor</fullName>
    </recommendedName>
</protein>
<dbReference type="EnsemblMetazoa" id="AATE008741-RA">
    <property type="protein sequence ID" value="AATE008741-PA.1"/>
    <property type="gene ID" value="AATE008741"/>
</dbReference>
<dbReference type="GO" id="GO:0007165">
    <property type="term" value="P:signal transduction"/>
    <property type="evidence" value="ECO:0007669"/>
    <property type="project" value="UniProtKB-KW"/>
</dbReference>
<feature type="transmembrane region" description="Helical" evidence="6">
    <location>
        <begin position="110"/>
        <end position="130"/>
    </location>
</feature>
<evidence type="ECO:0000256" key="3">
    <source>
        <dbReference type="ARBA" id="ARBA00022692"/>
    </source>
</evidence>
<evidence type="ECO:0000256" key="1">
    <source>
        <dbReference type="ARBA" id="ARBA00004651"/>
    </source>
</evidence>
<comment type="caution">
    <text evidence="6">Lacks conserved residue(s) required for the propagation of feature annotation.</text>
</comment>
<evidence type="ECO:0000256" key="4">
    <source>
        <dbReference type="ARBA" id="ARBA00022989"/>
    </source>
</evidence>
<dbReference type="GO" id="GO:0005886">
    <property type="term" value="C:plasma membrane"/>
    <property type="evidence" value="ECO:0007669"/>
    <property type="project" value="UniProtKB-SubCell"/>
</dbReference>
<keyword evidence="6" id="KW-0675">Receptor</keyword>